<dbReference type="Proteomes" id="UP000612352">
    <property type="component" value="Unassembled WGS sequence"/>
</dbReference>
<organism evidence="1 2">
    <name type="scientific">Brachybacterium halotolerans</name>
    <dbReference type="NCBI Taxonomy" id="2795215"/>
    <lineage>
        <taxon>Bacteria</taxon>
        <taxon>Bacillati</taxon>
        <taxon>Actinomycetota</taxon>
        <taxon>Actinomycetes</taxon>
        <taxon>Micrococcales</taxon>
        <taxon>Dermabacteraceae</taxon>
        <taxon>Brachybacterium</taxon>
    </lineage>
</organism>
<name>A0ABS1BD11_9MICO</name>
<dbReference type="EMBL" id="JAEDAJ010000010">
    <property type="protein sequence ID" value="MBK0332537.1"/>
    <property type="molecule type" value="Genomic_DNA"/>
</dbReference>
<protein>
    <submittedName>
        <fullName evidence="1">Uncharacterized protein</fullName>
    </submittedName>
</protein>
<accession>A0ABS1BD11</accession>
<dbReference type="RefSeq" id="WP_200503439.1">
    <property type="nucleotide sequence ID" value="NZ_JAEDAJ010000010.1"/>
</dbReference>
<gene>
    <name evidence="1" type="ORF">I8D64_14140</name>
</gene>
<comment type="caution">
    <text evidence="1">The sequence shown here is derived from an EMBL/GenBank/DDBJ whole genome shotgun (WGS) entry which is preliminary data.</text>
</comment>
<evidence type="ECO:0000313" key="2">
    <source>
        <dbReference type="Proteomes" id="UP000612352"/>
    </source>
</evidence>
<sequence>MPHAPADLPDALPRPVFTTHDARVAGVEPQRLRRRDVTRLRQGLYACTDALRAGRVTRWDVADAMLRLHPEAALVGLTAARAWGLPCPGDADMTGREPVDARWGIPTVHLGTPNAAHRASDDVVQWSRVPLQPWQIETVDGVRIATLVRTWTDLASVLGDVSLVVVTDRLRARITQDRFMEPTEPMVPDGALIWASGSGVHGAPKAATALMSSGTDRPSVLHSRLMRSGPAWGRVRLNMPLTGGDPDPSPPHYVPVLLRRAHAIWWADRVYAVFRKEPVCAPRCGDCARCTLPFVPRLLPVRIAHAPGLPGWLEVRIPEQVLVHDPGQVRFAVRNAVLDQRRAHRARMEQAESHIRSHTRRRILGSPGAAEELGWQTESEGAKA</sequence>
<proteinExistence type="predicted"/>
<evidence type="ECO:0000313" key="1">
    <source>
        <dbReference type="EMBL" id="MBK0332537.1"/>
    </source>
</evidence>
<keyword evidence="2" id="KW-1185">Reference proteome</keyword>
<reference evidence="1 2" key="1">
    <citation type="submission" date="2020-12" db="EMBL/GenBank/DDBJ databases">
        <title>Brachybacterium sp. MASK1Z-5, whole genome shotgun sequence.</title>
        <authorList>
            <person name="Tuo L."/>
        </authorList>
    </citation>
    <scope>NUCLEOTIDE SEQUENCE [LARGE SCALE GENOMIC DNA]</scope>
    <source>
        <strain evidence="1 2">MASK1Z-5</strain>
    </source>
</reference>